<accession>A0A1G7D547</accession>
<keyword evidence="1" id="KW-1133">Transmembrane helix</keyword>
<evidence type="ECO:0000256" key="1">
    <source>
        <dbReference type="SAM" id="Phobius"/>
    </source>
</evidence>
<keyword evidence="1" id="KW-0472">Membrane</keyword>
<name>A0A1G7D547_9FLAO</name>
<dbReference type="SMART" id="SM00894">
    <property type="entry name" value="Excalibur"/>
    <property type="match status" value="1"/>
</dbReference>
<feature type="domain" description="Excalibur calcium-binding" evidence="2">
    <location>
        <begin position="60"/>
        <end position="97"/>
    </location>
</feature>
<dbReference type="Pfam" id="PF05901">
    <property type="entry name" value="Excalibur"/>
    <property type="match status" value="1"/>
</dbReference>
<dbReference type="AlphaFoldDB" id="A0A1G7D547"/>
<gene>
    <name evidence="3" type="ORF">SAMN04487992_101356</name>
</gene>
<evidence type="ECO:0000313" key="3">
    <source>
        <dbReference type="EMBL" id="SDE46613.1"/>
    </source>
</evidence>
<dbReference type="EMBL" id="FNBD01000001">
    <property type="protein sequence ID" value="SDE46613.1"/>
    <property type="molecule type" value="Genomic_DNA"/>
</dbReference>
<proteinExistence type="predicted"/>
<dbReference type="RefSeq" id="WP_083332160.1">
    <property type="nucleotide sequence ID" value="NZ_FNBD01000001.1"/>
</dbReference>
<sequence>MSYRKGYYKKDGTYVQGHFVNKGRSNKIFKGNNKKGCLGIFLILLAALIGLSCSSESTCESKKCSDFATQAEAQSTYETDKDCYSNLDRDNDNIACEN</sequence>
<dbReference type="InterPro" id="IPR008613">
    <property type="entry name" value="Excalibur_Ca-bd_domain"/>
</dbReference>
<protein>
    <submittedName>
        <fullName evidence="3">Excalibur calcium-binding domain-containing protein</fullName>
    </submittedName>
</protein>
<keyword evidence="1" id="KW-0812">Transmembrane</keyword>
<evidence type="ECO:0000313" key="4">
    <source>
        <dbReference type="Proteomes" id="UP000182114"/>
    </source>
</evidence>
<dbReference type="Proteomes" id="UP000182114">
    <property type="component" value="Unassembled WGS sequence"/>
</dbReference>
<keyword evidence="4" id="KW-1185">Reference proteome</keyword>
<evidence type="ECO:0000259" key="2">
    <source>
        <dbReference type="SMART" id="SM00894"/>
    </source>
</evidence>
<feature type="transmembrane region" description="Helical" evidence="1">
    <location>
        <begin position="36"/>
        <end position="52"/>
    </location>
</feature>
<organism evidence="3 4">
    <name type="scientific">Cellulophaga baltica</name>
    <dbReference type="NCBI Taxonomy" id="76594"/>
    <lineage>
        <taxon>Bacteria</taxon>
        <taxon>Pseudomonadati</taxon>
        <taxon>Bacteroidota</taxon>
        <taxon>Flavobacteriia</taxon>
        <taxon>Flavobacteriales</taxon>
        <taxon>Flavobacteriaceae</taxon>
        <taxon>Cellulophaga</taxon>
    </lineage>
</organism>
<reference evidence="4" key="1">
    <citation type="submission" date="2016-10" db="EMBL/GenBank/DDBJ databases">
        <authorList>
            <person name="Varghese N."/>
            <person name="Submissions S."/>
        </authorList>
    </citation>
    <scope>NUCLEOTIDE SEQUENCE [LARGE SCALE GENOMIC DNA]</scope>
    <source>
        <strain evidence="4">DSM 24729</strain>
    </source>
</reference>